<sequence length="437" mass="49578">MRAFLKTLSNFSRAITTRSYCYRPENEKQVKEVFLTSPTKNFLPRGNGLSYSDCCLLNKGNIIETTRLRHLISFDKKTGVAICQAGVTFADLFLLDKDFIPPVLPGTLFATLAGGVANDVHGKNNHNFGTIGQHILWLELQVDKESVYCSPTDNSSLFYATIGGLGLTGFIKRLSIQLQKASHIVERQSIKFTNFENLLHFMQTEGLRSTYQAAWLQLNNTENALLITGTTVHDSDYTPIMKKSFRIPNLPFKVISALAIKYFNWLYFHLSSTTKQRMPLWEFNNPLDKIQNWNHLYGKKGLLQFQAVFGQKDALLHIHTVLKIIQENKATPTLSVLKYFTNGGAGLLSFVEPGFTLAIDFIHNDYARKTISALNQYICEIGGKVYLAKDLFLTEQQYNSMYKNHLSFSQILHQYNSPMCSDLSKRLGITLIKAEKQ</sequence>
<dbReference type="EMBL" id="LR134420">
    <property type="protein sequence ID" value="VEH85190.1"/>
    <property type="molecule type" value="Genomic_DNA"/>
</dbReference>
<name>A0A0W0R3H8_9GAMM</name>
<evidence type="ECO:0000313" key="5">
    <source>
        <dbReference type="Proteomes" id="UP000054859"/>
    </source>
</evidence>
<dbReference type="PANTHER" id="PTHR43762">
    <property type="entry name" value="L-GULONOLACTONE OXIDASE"/>
    <property type="match status" value="1"/>
</dbReference>
<dbReference type="GO" id="GO:0071949">
    <property type="term" value="F:FAD binding"/>
    <property type="evidence" value="ECO:0007669"/>
    <property type="project" value="InterPro"/>
</dbReference>
<dbReference type="PROSITE" id="PS51387">
    <property type="entry name" value="FAD_PCMH"/>
    <property type="match status" value="1"/>
</dbReference>
<keyword evidence="1" id="KW-0274">FAD</keyword>
<dbReference type="STRING" id="45056.Lade_0271"/>
<evidence type="ECO:0000313" key="6">
    <source>
        <dbReference type="Proteomes" id="UP000281170"/>
    </source>
</evidence>
<dbReference type="KEGG" id="ladl:NCTC12735_00814"/>
<feature type="domain" description="FAD-binding PCMH-type" evidence="2">
    <location>
        <begin position="12"/>
        <end position="181"/>
    </location>
</feature>
<dbReference type="InterPro" id="IPR010031">
    <property type="entry name" value="FAD_lactone_oxidase-like"/>
</dbReference>
<reference evidence="4 6" key="2">
    <citation type="submission" date="2018-12" db="EMBL/GenBank/DDBJ databases">
        <authorList>
            <consortium name="Pathogen Informatics"/>
        </authorList>
    </citation>
    <scope>NUCLEOTIDE SEQUENCE [LARGE SCALE GENOMIC DNA]</scope>
    <source>
        <strain evidence="4 6">NCTC12735</strain>
        <plasmid evidence="6">11</plasmid>
    </source>
</reference>
<protein>
    <submittedName>
        <fullName evidence="3 4">L-gululonolactone oxidase</fullName>
        <ecNumber evidence="4">1.-.-.-</ecNumber>
    </submittedName>
</protein>
<evidence type="ECO:0000259" key="2">
    <source>
        <dbReference type="PROSITE" id="PS51387"/>
    </source>
</evidence>
<dbReference type="GO" id="GO:0016899">
    <property type="term" value="F:oxidoreductase activity, acting on the CH-OH group of donors, oxygen as acceptor"/>
    <property type="evidence" value="ECO:0007669"/>
    <property type="project" value="InterPro"/>
</dbReference>
<dbReference type="InterPro" id="IPR006094">
    <property type="entry name" value="Oxid_FAD_bind_N"/>
</dbReference>
<keyword evidence="1" id="KW-0285">Flavoprotein</keyword>
<dbReference type="PANTHER" id="PTHR43762:SF1">
    <property type="entry name" value="D-ARABINONO-1,4-LACTONE OXIDASE"/>
    <property type="match status" value="1"/>
</dbReference>
<geneLocation type="plasmid" evidence="4 6">
    <name>11</name>
</geneLocation>
<dbReference type="AlphaFoldDB" id="A0A0W0R3H8"/>
<dbReference type="OrthoDB" id="143770at2"/>
<accession>A0A0W0R3H8</accession>
<gene>
    <name evidence="4" type="primary">dprE1</name>
    <name evidence="3" type="ORF">Lade_0271</name>
    <name evidence="4" type="ORF">NCTC12735_00814</name>
</gene>
<dbReference type="Proteomes" id="UP000281170">
    <property type="component" value="Plasmid 11"/>
</dbReference>
<dbReference type="Gene3D" id="3.30.465.10">
    <property type="match status" value="1"/>
</dbReference>
<proteinExistence type="predicted"/>
<evidence type="ECO:0000256" key="1">
    <source>
        <dbReference type="ARBA" id="ARBA00022827"/>
    </source>
</evidence>
<keyword evidence="4" id="KW-0614">Plasmid</keyword>
<dbReference type="InterPro" id="IPR036318">
    <property type="entry name" value="FAD-bd_PCMH-like_sf"/>
</dbReference>
<dbReference type="InterPro" id="IPR016166">
    <property type="entry name" value="FAD-bd_PCMH"/>
</dbReference>
<organism evidence="3 5">
    <name type="scientific">Legionella adelaidensis</name>
    <dbReference type="NCBI Taxonomy" id="45056"/>
    <lineage>
        <taxon>Bacteria</taxon>
        <taxon>Pseudomonadati</taxon>
        <taxon>Pseudomonadota</taxon>
        <taxon>Gammaproteobacteria</taxon>
        <taxon>Legionellales</taxon>
        <taxon>Legionellaceae</taxon>
        <taxon>Legionella</taxon>
    </lineage>
</organism>
<evidence type="ECO:0000313" key="3">
    <source>
        <dbReference type="EMBL" id="KTC65613.1"/>
    </source>
</evidence>
<reference evidence="3 5" key="1">
    <citation type="submission" date="2015-11" db="EMBL/GenBank/DDBJ databases">
        <title>Identification of large and diverse effector repertoires of 38 Legionella species.</title>
        <authorList>
            <person name="Burstein D."/>
            <person name="Amaro F."/>
            <person name="Zusman T."/>
            <person name="Lifshitz Z."/>
            <person name="Cohen O."/>
            <person name="Gilbert J.A."/>
            <person name="Pupko T."/>
            <person name="Shuman H.A."/>
            <person name="Segal G."/>
        </authorList>
    </citation>
    <scope>NUCLEOTIDE SEQUENCE [LARGE SCALE GENOMIC DNA]</scope>
    <source>
        <strain evidence="3 5">1762-AUS-E</strain>
    </source>
</reference>
<dbReference type="EC" id="1.-.-.-" evidence="4"/>
<dbReference type="PATRIC" id="fig|45056.6.peg.277"/>
<dbReference type="InterPro" id="IPR016169">
    <property type="entry name" value="FAD-bd_PCMH_sub2"/>
</dbReference>
<keyword evidence="5" id="KW-1185">Reference proteome</keyword>
<dbReference type="SUPFAM" id="SSF56176">
    <property type="entry name" value="FAD-binding/transporter-associated domain-like"/>
    <property type="match status" value="1"/>
</dbReference>
<dbReference type="Pfam" id="PF01565">
    <property type="entry name" value="FAD_binding_4"/>
    <property type="match status" value="1"/>
</dbReference>
<evidence type="ECO:0000313" key="4">
    <source>
        <dbReference type="EMBL" id="VEH85190.1"/>
    </source>
</evidence>
<dbReference type="Proteomes" id="UP000054859">
    <property type="component" value="Unassembled WGS sequence"/>
</dbReference>
<dbReference type="RefSeq" id="WP_058461359.1">
    <property type="nucleotide sequence ID" value="NZ_CAAAHS010000008.1"/>
</dbReference>
<dbReference type="EMBL" id="LNKA01000001">
    <property type="protein sequence ID" value="KTC65613.1"/>
    <property type="molecule type" value="Genomic_DNA"/>
</dbReference>
<keyword evidence="4" id="KW-0560">Oxidoreductase</keyword>